<reference evidence="1 2" key="1">
    <citation type="submission" date="2018-06" db="EMBL/GenBank/DDBJ databases">
        <title>Pedobacter endophyticus sp. nov., an endophytic bacterium isolated from a leaf of Triticum aestivum.</title>
        <authorList>
            <person name="Zhang L."/>
        </authorList>
    </citation>
    <scope>NUCLEOTIDE SEQUENCE [LARGE SCALE GENOMIC DNA]</scope>
    <source>
        <strain evidence="1 2">CM134L-2</strain>
    </source>
</reference>
<dbReference type="AlphaFoldDB" id="A0A443Z274"/>
<proteinExistence type="predicted"/>
<sequence>MKLKEARQKRNDFRFIIGTTLGEEFVEDIAIIPKSSNVGGQIYSRLNMGMDYKDLLSGYDDFDLVVIYDYNNLRLGGFLMTDNLDKVIKQFNLTANGRKK</sequence>
<name>A0A443Z274_9SPHI</name>
<keyword evidence="2" id="KW-1185">Reference proteome</keyword>
<organism evidence="1 2">
    <name type="scientific">Pedobacter chitinilyticus</name>
    <dbReference type="NCBI Taxonomy" id="2233776"/>
    <lineage>
        <taxon>Bacteria</taxon>
        <taxon>Pseudomonadati</taxon>
        <taxon>Bacteroidota</taxon>
        <taxon>Sphingobacteriia</taxon>
        <taxon>Sphingobacteriales</taxon>
        <taxon>Sphingobacteriaceae</taxon>
        <taxon>Pedobacter</taxon>
    </lineage>
</organism>
<gene>
    <name evidence="1" type="ORF">DPV69_04675</name>
</gene>
<comment type="caution">
    <text evidence="1">The sequence shown here is derived from an EMBL/GenBank/DDBJ whole genome shotgun (WGS) entry which is preliminary data.</text>
</comment>
<dbReference type="RefSeq" id="WP_113646124.1">
    <property type="nucleotide sequence ID" value="NZ_QMHN01000001.1"/>
</dbReference>
<dbReference type="EMBL" id="SAYW01000001">
    <property type="protein sequence ID" value="RWU10637.1"/>
    <property type="molecule type" value="Genomic_DNA"/>
</dbReference>
<accession>A0A443Z274</accession>
<evidence type="ECO:0000313" key="1">
    <source>
        <dbReference type="EMBL" id="RWU10637.1"/>
    </source>
</evidence>
<evidence type="ECO:0000313" key="2">
    <source>
        <dbReference type="Proteomes" id="UP000284120"/>
    </source>
</evidence>
<protein>
    <submittedName>
        <fullName evidence="1">Uncharacterized protein</fullName>
    </submittedName>
</protein>
<dbReference type="Proteomes" id="UP000284120">
    <property type="component" value="Unassembled WGS sequence"/>
</dbReference>